<evidence type="ECO:0000313" key="8">
    <source>
        <dbReference type="Proteomes" id="UP000067448"/>
    </source>
</evidence>
<dbReference type="PANTHER" id="PTHR23501:SF1">
    <property type="entry name" value="TRANSPORT PROTEIN HSRA-RELATED"/>
    <property type="match status" value="1"/>
</dbReference>
<comment type="subcellular location">
    <subcellularLocation>
        <location evidence="1">Cell membrane</location>
        <topology evidence="1">Multi-pass membrane protein</topology>
    </subcellularLocation>
</comment>
<dbReference type="SUPFAM" id="SSF103473">
    <property type="entry name" value="MFS general substrate transporter"/>
    <property type="match status" value="1"/>
</dbReference>
<organism evidence="7 8">
    <name type="scientific">Streptomyces scabiei</name>
    <dbReference type="NCBI Taxonomy" id="1930"/>
    <lineage>
        <taxon>Bacteria</taxon>
        <taxon>Bacillati</taxon>
        <taxon>Actinomycetota</taxon>
        <taxon>Actinomycetes</taxon>
        <taxon>Kitasatosporales</taxon>
        <taxon>Streptomycetaceae</taxon>
        <taxon>Streptomyces</taxon>
    </lineage>
</organism>
<feature type="domain" description="Major facilitator superfamily (MFS) profile" evidence="6">
    <location>
        <begin position="21"/>
        <end position="123"/>
    </location>
</feature>
<dbReference type="InterPro" id="IPR020846">
    <property type="entry name" value="MFS_dom"/>
</dbReference>
<dbReference type="Pfam" id="PF07690">
    <property type="entry name" value="MFS_1"/>
    <property type="match status" value="1"/>
</dbReference>
<dbReference type="Proteomes" id="UP000067448">
    <property type="component" value="Unassembled WGS sequence"/>
</dbReference>
<dbReference type="PROSITE" id="PS50850">
    <property type="entry name" value="MFS"/>
    <property type="match status" value="1"/>
</dbReference>
<dbReference type="OrthoDB" id="9812221at2"/>
<dbReference type="GO" id="GO:0005886">
    <property type="term" value="C:plasma membrane"/>
    <property type="evidence" value="ECO:0007669"/>
    <property type="project" value="UniProtKB-SubCell"/>
</dbReference>
<dbReference type="InterPro" id="IPR036259">
    <property type="entry name" value="MFS_trans_sf"/>
</dbReference>
<evidence type="ECO:0000313" key="7">
    <source>
        <dbReference type="EMBL" id="GAQ64241.1"/>
    </source>
</evidence>
<protein>
    <submittedName>
        <fullName evidence="7">Putative transport protein HsrA</fullName>
    </submittedName>
</protein>
<evidence type="ECO:0000256" key="5">
    <source>
        <dbReference type="SAM" id="Phobius"/>
    </source>
</evidence>
<name>A0A100JRA0_STRSC</name>
<dbReference type="PANTHER" id="PTHR23501">
    <property type="entry name" value="MAJOR FACILITATOR SUPERFAMILY"/>
    <property type="match status" value="1"/>
</dbReference>
<evidence type="ECO:0000256" key="2">
    <source>
        <dbReference type="ARBA" id="ARBA00022692"/>
    </source>
</evidence>
<evidence type="ECO:0000256" key="1">
    <source>
        <dbReference type="ARBA" id="ARBA00004651"/>
    </source>
</evidence>
<dbReference type="InterPro" id="IPR011701">
    <property type="entry name" value="MFS"/>
</dbReference>
<dbReference type="GO" id="GO:0022857">
    <property type="term" value="F:transmembrane transporter activity"/>
    <property type="evidence" value="ECO:0007669"/>
    <property type="project" value="InterPro"/>
</dbReference>
<evidence type="ECO:0000256" key="3">
    <source>
        <dbReference type="ARBA" id="ARBA00022989"/>
    </source>
</evidence>
<keyword evidence="4 5" id="KW-0472">Membrane</keyword>
<sequence length="123" mass="12345">MFDQPASDQGELGCTGGAGGAALLVAEAFFMENLDSAVNSTAAPDMATPFRTGPETVGVTMTAYPVAPTVFIPVSGRAADSWGTRPVFAWAIAVFTVASALCAAADGLAEPAVTRGCMASAEP</sequence>
<dbReference type="RefSeq" id="WP_079081829.1">
    <property type="nucleotide sequence ID" value="NZ_BCMM01000022.1"/>
</dbReference>
<evidence type="ECO:0000256" key="4">
    <source>
        <dbReference type="ARBA" id="ARBA00023136"/>
    </source>
</evidence>
<dbReference type="EMBL" id="BCMM01000022">
    <property type="protein sequence ID" value="GAQ64241.1"/>
    <property type="molecule type" value="Genomic_DNA"/>
</dbReference>
<feature type="transmembrane region" description="Helical" evidence="5">
    <location>
        <begin position="87"/>
        <end position="109"/>
    </location>
</feature>
<comment type="caution">
    <text evidence="7">The sequence shown here is derived from an EMBL/GenBank/DDBJ whole genome shotgun (WGS) entry which is preliminary data.</text>
</comment>
<dbReference type="Gene3D" id="1.20.1720.10">
    <property type="entry name" value="Multidrug resistance protein D"/>
    <property type="match status" value="1"/>
</dbReference>
<reference evidence="8" key="1">
    <citation type="submission" date="2015-11" db="EMBL/GenBank/DDBJ databases">
        <authorList>
            <consortium name="Cross-ministerial Strategic Innovation Promotion Program (SIP) consortium"/>
            <person name="Tomihama T."/>
            <person name="Ikenaga M."/>
            <person name="Sakai M."/>
            <person name="Okubo T."/>
            <person name="Ikeda S."/>
        </authorList>
    </citation>
    <scope>NUCLEOTIDE SEQUENCE [LARGE SCALE GENOMIC DNA]</scope>
    <source>
        <strain evidence="8">S58</strain>
    </source>
</reference>
<accession>A0A100JRA0</accession>
<evidence type="ECO:0000259" key="6">
    <source>
        <dbReference type="PROSITE" id="PS50850"/>
    </source>
</evidence>
<proteinExistence type="predicted"/>
<keyword evidence="2 5" id="KW-0812">Transmembrane</keyword>
<reference evidence="8" key="3">
    <citation type="submission" date="2016-02" db="EMBL/GenBank/DDBJ databases">
        <title>Draft genome of pathogenic Streptomyces sp. in Japan.</title>
        <authorList>
            <person name="Tomihama T."/>
            <person name="Ikenaga M."/>
            <person name="Sakai M."/>
            <person name="Okubo T."/>
            <person name="Ikeda S."/>
        </authorList>
    </citation>
    <scope>NUCLEOTIDE SEQUENCE [LARGE SCALE GENOMIC DNA]</scope>
    <source>
        <strain evidence="8">S58</strain>
    </source>
</reference>
<reference evidence="7 8" key="2">
    <citation type="journal article" date="2016" name="Genome Announc.">
        <title>Draft Genome Sequences of Streptomyces scabiei S58, Streptomyces turgidiscabies T45, and Streptomyces acidiscabies a10, the Pathogens of Potato Common Scab, Isolated in Japan.</title>
        <authorList>
            <person name="Tomihama T."/>
            <person name="Nishi Y."/>
            <person name="Sakai M."/>
            <person name="Ikenaga M."/>
            <person name="Okubo T."/>
            <person name="Ikeda S."/>
        </authorList>
    </citation>
    <scope>NUCLEOTIDE SEQUENCE [LARGE SCALE GENOMIC DNA]</scope>
    <source>
        <strain evidence="7 8">S58</strain>
    </source>
</reference>
<dbReference type="AlphaFoldDB" id="A0A100JRA0"/>
<keyword evidence="3 5" id="KW-1133">Transmembrane helix</keyword>
<gene>
    <name evidence="7" type="primary">hsrA_2</name>
    <name evidence="7" type="ORF">SsS58_04634</name>
</gene>